<dbReference type="eggNOG" id="arCOG03962">
    <property type="taxonomic scope" value="Archaea"/>
</dbReference>
<dbReference type="SUPFAM" id="SSF55797">
    <property type="entry name" value="PR-1-like"/>
    <property type="match status" value="1"/>
</dbReference>
<keyword evidence="1" id="KW-0812">Transmembrane</keyword>
<dbReference type="STRING" id="572546.Arcpr_0917"/>
<dbReference type="GeneID" id="8739582"/>
<reference evidence="3 4" key="1">
    <citation type="journal article" date="2010" name="Stand. Genomic Sci.">
        <title>Complete genome sequence of Archaeoglobus profundus type strain (AV18).</title>
        <authorList>
            <person name="von Jan M."/>
            <person name="Lapidus A."/>
            <person name="Del Rio T.G."/>
            <person name="Copeland A."/>
            <person name="Tice H."/>
            <person name="Cheng J.F."/>
            <person name="Lucas S."/>
            <person name="Chen F."/>
            <person name="Nolan M."/>
            <person name="Goodwin L."/>
            <person name="Han C."/>
            <person name="Pitluck S."/>
            <person name="Liolios K."/>
            <person name="Ivanova N."/>
            <person name="Mavromatis K."/>
            <person name="Ovchinnikova G."/>
            <person name="Chertkov O."/>
            <person name="Pati A."/>
            <person name="Chen A."/>
            <person name="Palaniappan K."/>
            <person name="Land M."/>
            <person name="Hauser L."/>
            <person name="Chang Y.J."/>
            <person name="Jeffries C.D."/>
            <person name="Saunders E."/>
            <person name="Brettin T."/>
            <person name="Detter J.C."/>
            <person name="Chain P."/>
            <person name="Eichinger K."/>
            <person name="Huber H."/>
            <person name="Spring S."/>
            <person name="Rohde M."/>
            <person name="Goker M."/>
            <person name="Wirth R."/>
            <person name="Woyke T."/>
            <person name="Bristow J."/>
            <person name="Eisen J.A."/>
            <person name="Markowitz V."/>
            <person name="Hugenholtz P."/>
            <person name="Kyrpides N.C."/>
            <person name="Klenk H.P."/>
        </authorList>
    </citation>
    <scope>NUCLEOTIDE SEQUENCE [LARGE SCALE GENOMIC DNA]</scope>
    <source>
        <strain evidence="4">DSM 5631 / JCM 9629 / NBRC 100127 / Av18</strain>
    </source>
</reference>
<dbReference type="KEGG" id="apo:Arcpr_0917"/>
<dbReference type="Proteomes" id="UP000001901">
    <property type="component" value="Chromosome"/>
</dbReference>
<dbReference type="PANTHER" id="PTHR31157:SF1">
    <property type="entry name" value="SCP DOMAIN-CONTAINING PROTEIN"/>
    <property type="match status" value="1"/>
</dbReference>
<dbReference type="RefSeq" id="WP_012940314.1">
    <property type="nucleotide sequence ID" value="NC_013741.1"/>
</dbReference>
<dbReference type="InterPro" id="IPR035940">
    <property type="entry name" value="CAP_sf"/>
</dbReference>
<feature type="domain" description="SCP" evidence="2">
    <location>
        <begin position="12"/>
        <end position="138"/>
    </location>
</feature>
<proteinExistence type="predicted"/>
<dbReference type="HOGENOM" id="CLU_1431576_0_0_2"/>
<dbReference type="InterPro" id="IPR014044">
    <property type="entry name" value="CAP_dom"/>
</dbReference>
<feature type="transmembrane region" description="Helical" evidence="1">
    <location>
        <begin position="166"/>
        <end position="186"/>
    </location>
</feature>
<evidence type="ECO:0000256" key="1">
    <source>
        <dbReference type="SAM" id="Phobius"/>
    </source>
</evidence>
<keyword evidence="4" id="KW-1185">Reference proteome</keyword>
<dbReference type="Pfam" id="PF00188">
    <property type="entry name" value="CAP"/>
    <property type="match status" value="1"/>
</dbReference>
<evidence type="ECO:0000313" key="4">
    <source>
        <dbReference type="Proteomes" id="UP000001901"/>
    </source>
</evidence>
<dbReference type="PaxDb" id="572546-Arcpr_0917"/>
<protein>
    <submittedName>
        <fullName evidence="3">SCP-like extracellular</fullName>
    </submittedName>
</protein>
<organism evidence="3 4">
    <name type="scientific">Archaeoglobus profundus (strain DSM 5631 / JCM 9629 / NBRC 100127 / Av18)</name>
    <dbReference type="NCBI Taxonomy" id="572546"/>
    <lineage>
        <taxon>Archaea</taxon>
        <taxon>Methanobacteriati</taxon>
        <taxon>Methanobacteriota</taxon>
        <taxon>Archaeoglobi</taxon>
        <taxon>Archaeoglobales</taxon>
        <taxon>Archaeoglobaceae</taxon>
        <taxon>Archaeoglobus</taxon>
    </lineage>
</organism>
<dbReference type="Gene3D" id="3.40.33.10">
    <property type="entry name" value="CAP"/>
    <property type="match status" value="1"/>
</dbReference>
<keyword evidence="1" id="KW-0472">Membrane</keyword>
<gene>
    <name evidence="3" type="ordered locus">Arcpr_0917</name>
</gene>
<keyword evidence="1" id="KW-1133">Transmembrane helix</keyword>
<dbReference type="AlphaFoldDB" id="D2RI53"/>
<evidence type="ECO:0000313" key="3">
    <source>
        <dbReference type="EMBL" id="ADB57978.1"/>
    </source>
</evidence>
<sequence>MNEKEIAKWVVRYTNIERKKYKLRRLTGHKALIRASIKYSRLLSRIRKLGHHFDGDPLSRASREGFPSTYIGENCALVYAERNEHPKAVAKKIVNLWMKSPGHRSNILNCRYNKIGVGISARWSKKRRMYEVYAVQMFGYQPSLKSTIAPSILSIIVGYIRGTVSILALIAIIAIIYLIVTTIRAYSHI</sequence>
<accession>D2RI53</accession>
<name>D2RI53_ARCPA</name>
<dbReference type="PANTHER" id="PTHR31157">
    <property type="entry name" value="SCP DOMAIN-CONTAINING PROTEIN"/>
    <property type="match status" value="1"/>
</dbReference>
<dbReference type="EMBL" id="CP001857">
    <property type="protein sequence ID" value="ADB57978.1"/>
    <property type="molecule type" value="Genomic_DNA"/>
</dbReference>
<evidence type="ECO:0000259" key="2">
    <source>
        <dbReference type="Pfam" id="PF00188"/>
    </source>
</evidence>
<dbReference type="CDD" id="cd05379">
    <property type="entry name" value="CAP_bacterial"/>
    <property type="match status" value="1"/>
</dbReference>
<dbReference type="OrthoDB" id="60683at2157"/>